<sequence>LGWADVTSRRGTLIGIWHRRDRTSRTTGKFINTCHFQVTIIILEGFPTAITNRILEGDRSRLKVA</sequence>
<proteinExistence type="predicted"/>
<dbReference type="EMBL" id="JASCZI010191752">
    <property type="protein sequence ID" value="MED6191261.1"/>
    <property type="molecule type" value="Genomic_DNA"/>
</dbReference>
<name>A0ABU6X1M7_9FABA</name>
<organism evidence="1 2">
    <name type="scientific">Stylosanthes scabra</name>
    <dbReference type="NCBI Taxonomy" id="79078"/>
    <lineage>
        <taxon>Eukaryota</taxon>
        <taxon>Viridiplantae</taxon>
        <taxon>Streptophyta</taxon>
        <taxon>Embryophyta</taxon>
        <taxon>Tracheophyta</taxon>
        <taxon>Spermatophyta</taxon>
        <taxon>Magnoliopsida</taxon>
        <taxon>eudicotyledons</taxon>
        <taxon>Gunneridae</taxon>
        <taxon>Pentapetalae</taxon>
        <taxon>rosids</taxon>
        <taxon>fabids</taxon>
        <taxon>Fabales</taxon>
        <taxon>Fabaceae</taxon>
        <taxon>Papilionoideae</taxon>
        <taxon>50 kb inversion clade</taxon>
        <taxon>dalbergioids sensu lato</taxon>
        <taxon>Dalbergieae</taxon>
        <taxon>Pterocarpus clade</taxon>
        <taxon>Stylosanthes</taxon>
    </lineage>
</organism>
<comment type="caution">
    <text evidence="1">The sequence shown here is derived from an EMBL/GenBank/DDBJ whole genome shotgun (WGS) entry which is preliminary data.</text>
</comment>
<keyword evidence="2" id="KW-1185">Reference proteome</keyword>
<dbReference type="Proteomes" id="UP001341840">
    <property type="component" value="Unassembled WGS sequence"/>
</dbReference>
<protein>
    <recommendedName>
        <fullName evidence="3">Ribosomal protein S3</fullName>
    </recommendedName>
</protein>
<evidence type="ECO:0000313" key="1">
    <source>
        <dbReference type="EMBL" id="MED6191261.1"/>
    </source>
</evidence>
<evidence type="ECO:0008006" key="3">
    <source>
        <dbReference type="Google" id="ProtNLM"/>
    </source>
</evidence>
<reference evidence="1 2" key="1">
    <citation type="journal article" date="2023" name="Plants (Basel)">
        <title>Bridging the Gap: Combining Genomics and Transcriptomics Approaches to Understand Stylosanthes scabra, an Orphan Legume from the Brazilian Caatinga.</title>
        <authorList>
            <person name="Ferreira-Neto J.R.C."/>
            <person name="da Silva M.D."/>
            <person name="Binneck E."/>
            <person name="de Melo N.F."/>
            <person name="da Silva R.H."/>
            <person name="de Melo A.L.T.M."/>
            <person name="Pandolfi V."/>
            <person name="Bustamante F.O."/>
            <person name="Brasileiro-Vidal A.C."/>
            <person name="Benko-Iseppon A.M."/>
        </authorList>
    </citation>
    <scope>NUCLEOTIDE SEQUENCE [LARGE SCALE GENOMIC DNA]</scope>
    <source>
        <tissue evidence="1">Leaves</tissue>
    </source>
</reference>
<evidence type="ECO:0000313" key="2">
    <source>
        <dbReference type="Proteomes" id="UP001341840"/>
    </source>
</evidence>
<accession>A0ABU6X1M7</accession>
<gene>
    <name evidence="1" type="ORF">PIB30_114472</name>
</gene>
<feature type="non-terminal residue" evidence="1">
    <location>
        <position position="1"/>
    </location>
</feature>